<dbReference type="Pfam" id="PF13692">
    <property type="entry name" value="Glyco_trans_1_4"/>
    <property type="match status" value="1"/>
</dbReference>
<name>A0A7I7RXN1_9MYCO</name>
<dbReference type="AlphaFoldDB" id="A0A7I7RXN1"/>
<evidence type="ECO:0000313" key="5">
    <source>
        <dbReference type="Proteomes" id="UP000467428"/>
    </source>
</evidence>
<dbReference type="RefSeq" id="WP_163919034.1">
    <property type="nucleotide sequence ID" value="NZ_AP022593.1"/>
</dbReference>
<keyword evidence="5" id="KW-1185">Reference proteome</keyword>
<geneLocation type="plasmid" evidence="5">
    <name>pjcm18538 dna</name>
</geneLocation>
<dbReference type="InterPro" id="IPR028098">
    <property type="entry name" value="Glyco_trans_4-like_N"/>
</dbReference>
<evidence type="ECO:0000256" key="1">
    <source>
        <dbReference type="ARBA" id="ARBA00022676"/>
    </source>
</evidence>
<feature type="domain" description="Glycosyltransferase subfamily 4-like N-terminal" evidence="3">
    <location>
        <begin position="13"/>
        <end position="163"/>
    </location>
</feature>
<sequence>MRVCFFIANLGDGGAQRQCVALLNALQHTTEIDLHLILLGPGQHESSLELARLRVHRTEVRNFADPRSLVFVIRTLRRLRPDLLISWLHPADIWSYAATRVIRRVPWVLTERGSTYPDEAVYNVRKRFGSRGAAAIIANSRPGSELWESLAPRGRVMVIPNMVLESQLPPATADDGTPSVDCLFVGRLERQKNVSAMTAAFTRFAGVHPQSKLVVVGSGTHDQDVRRIAVSAGMESRVHLLGFRSDVPTLMAAARVLLSFSLNEGMPNVVMEAVAVGLPAVVSDIPEHRALLGADYPFYVRLDATADEAAEVISAAWTSGAEMVEHAYSFARGVLRASSPDRVVAAYVDAFADVVARENDRALRLDRIGRGQTRS</sequence>
<dbReference type="KEGG" id="marz:MARA_28500"/>
<reference evidence="4 5" key="1">
    <citation type="journal article" date="2019" name="Emerg. Microbes Infect.">
        <title>Comprehensive subspecies identification of 175 nontuberculous mycobacteria species based on 7547 genomic profiles.</title>
        <authorList>
            <person name="Matsumoto Y."/>
            <person name="Kinjo T."/>
            <person name="Motooka D."/>
            <person name="Nabeya D."/>
            <person name="Jung N."/>
            <person name="Uechi K."/>
            <person name="Horii T."/>
            <person name="Iida T."/>
            <person name="Fujita J."/>
            <person name="Nakamura S."/>
        </authorList>
    </citation>
    <scope>NUCLEOTIDE SEQUENCE [LARGE SCALE GENOMIC DNA]</scope>
    <source>
        <strain evidence="4 5">JCM 18538</strain>
    </source>
</reference>
<organism evidence="4 5">
    <name type="scientific">Mycolicibacterium arabiense</name>
    <dbReference type="NCBI Taxonomy" id="1286181"/>
    <lineage>
        <taxon>Bacteria</taxon>
        <taxon>Bacillati</taxon>
        <taxon>Actinomycetota</taxon>
        <taxon>Actinomycetes</taxon>
        <taxon>Mycobacteriales</taxon>
        <taxon>Mycobacteriaceae</taxon>
        <taxon>Mycolicibacterium</taxon>
    </lineage>
</organism>
<accession>A0A7I7RXN1</accession>
<dbReference type="Proteomes" id="UP000467428">
    <property type="component" value="Chromosome"/>
</dbReference>
<dbReference type="PANTHER" id="PTHR12526">
    <property type="entry name" value="GLYCOSYLTRANSFERASE"/>
    <property type="match status" value="1"/>
</dbReference>
<dbReference type="Pfam" id="PF13439">
    <property type="entry name" value="Glyco_transf_4"/>
    <property type="match status" value="1"/>
</dbReference>
<evidence type="ECO:0000313" key="4">
    <source>
        <dbReference type="EMBL" id="BBY49382.1"/>
    </source>
</evidence>
<keyword evidence="1" id="KW-0328">Glycosyltransferase</keyword>
<evidence type="ECO:0000259" key="3">
    <source>
        <dbReference type="Pfam" id="PF13439"/>
    </source>
</evidence>
<dbReference type="SUPFAM" id="SSF53756">
    <property type="entry name" value="UDP-Glycosyltransferase/glycogen phosphorylase"/>
    <property type="match status" value="1"/>
</dbReference>
<keyword evidence="2" id="KW-0808">Transferase</keyword>
<dbReference type="GO" id="GO:0016757">
    <property type="term" value="F:glycosyltransferase activity"/>
    <property type="evidence" value="ECO:0007669"/>
    <property type="project" value="UniProtKB-KW"/>
</dbReference>
<proteinExistence type="predicted"/>
<evidence type="ECO:0000256" key="2">
    <source>
        <dbReference type="ARBA" id="ARBA00022679"/>
    </source>
</evidence>
<dbReference type="EMBL" id="AP022593">
    <property type="protein sequence ID" value="BBY49382.1"/>
    <property type="molecule type" value="Genomic_DNA"/>
</dbReference>
<gene>
    <name evidence="4" type="ORF">MARA_28500</name>
</gene>
<dbReference type="Gene3D" id="3.40.50.2000">
    <property type="entry name" value="Glycogen Phosphorylase B"/>
    <property type="match status" value="2"/>
</dbReference>
<protein>
    <recommendedName>
        <fullName evidence="3">Glycosyltransferase subfamily 4-like N-terminal domain-containing protein</fullName>
    </recommendedName>
</protein>
<dbReference type="PANTHER" id="PTHR12526:SF636">
    <property type="entry name" value="BLL3647 PROTEIN"/>
    <property type="match status" value="1"/>
</dbReference>